<reference evidence="1" key="1">
    <citation type="submission" date="2022-03" db="EMBL/GenBank/DDBJ databases">
        <authorList>
            <person name="Martin H S."/>
        </authorList>
    </citation>
    <scope>NUCLEOTIDE SEQUENCE</scope>
</reference>
<organism evidence="1 2">
    <name type="scientific">Iphiclides podalirius</name>
    <name type="common">scarce swallowtail</name>
    <dbReference type="NCBI Taxonomy" id="110791"/>
    <lineage>
        <taxon>Eukaryota</taxon>
        <taxon>Metazoa</taxon>
        <taxon>Ecdysozoa</taxon>
        <taxon>Arthropoda</taxon>
        <taxon>Hexapoda</taxon>
        <taxon>Insecta</taxon>
        <taxon>Pterygota</taxon>
        <taxon>Neoptera</taxon>
        <taxon>Endopterygota</taxon>
        <taxon>Lepidoptera</taxon>
        <taxon>Glossata</taxon>
        <taxon>Ditrysia</taxon>
        <taxon>Papilionoidea</taxon>
        <taxon>Papilionidae</taxon>
        <taxon>Papilioninae</taxon>
        <taxon>Iphiclides</taxon>
    </lineage>
</organism>
<keyword evidence="2" id="KW-1185">Reference proteome</keyword>
<evidence type="ECO:0000313" key="1">
    <source>
        <dbReference type="EMBL" id="CAH2071978.1"/>
    </source>
</evidence>
<protein>
    <submittedName>
        <fullName evidence="1">Uncharacterized protein</fullName>
    </submittedName>
</protein>
<dbReference type="Proteomes" id="UP000837857">
    <property type="component" value="Chromosome 6"/>
</dbReference>
<name>A0ABN8IZI1_9NEOP</name>
<sequence>MLCAEFGANPTLGAGKVQMLEDPSMKRASLACTASVVRLITNSPIRFVFERNYSLIKISRGPHLSAL</sequence>
<dbReference type="EMBL" id="OW152818">
    <property type="protein sequence ID" value="CAH2071978.1"/>
    <property type="molecule type" value="Genomic_DNA"/>
</dbReference>
<gene>
    <name evidence="1" type="ORF">IPOD504_LOCUS15347</name>
</gene>
<feature type="non-terminal residue" evidence="1">
    <location>
        <position position="67"/>
    </location>
</feature>
<accession>A0ABN8IZI1</accession>
<proteinExistence type="predicted"/>
<evidence type="ECO:0000313" key="2">
    <source>
        <dbReference type="Proteomes" id="UP000837857"/>
    </source>
</evidence>